<proteinExistence type="predicted"/>
<comment type="caution">
    <text evidence="2">The sequence shown here is derived from an EMBL/GenBank/DDBJ whole genome shotgun (WGS) entry which is preliminary data.</text>
</comment>
<feature type="compositionally biased region" description="Polar residues" evidence="1">
    <location>
        <begin position="242"/>
        <end position="252"/>
    </location>
</feature>
<dbReference type="SUPFAM" id="SSF55753">
    <property type="entry name" value="Actin depolymerizing proteins"/>
    <property type="match status" value="1"/>
</dbReference>
<feature type="compositionally biased region" description="Basic and acidic residues" evidence="1">
    <location>
        <begin position="206"/>
        <end position="241"/>
    </location>
</feature>
<dbReference type="VEuPathDB" id="FungiDB:C8Q69DRAFT_405778"/>
<gene>
    <name evidence="2" type="ORF">C8Q69DRAFT_405778</name>
</gene>
<feature type="compositionally biased region" description="Basic and acidic residues" evidence="1">
    <location>
        <begin position="514"/>
        <end position="523"/>
    </location>
</feature>
<dbReference type="EMBL" id="RCNU01000009">
    <property type="protein sequence ID" value="RWQ93777.1"/>
    <property type="molecule type" value="Genomic_DNA"/>
</dbReference>
<accession>A0A443HPP4</accession>
<feature type="compositionally biased region" description="Polar residues" evidence="1">
    <location>
        <begin position="724"/>
        <end position="744"/>
    </location>
</feature>
<feature type="region of interest" description="Disordered" evidence="1">
    <location>
        <begin position="723"/>
        <end position="963"/>
    </location>
</feature>
<feature type="region of interest" description="Disordered" evidence="1">
    <location>
        <begin position="151"/>
        <end position="602"/>
    </location>
</feature>
<dbReference type="GeneID" id="39597365"/>
<dbReference type="RefSeq" id="XP_028483422.1">
    <property type="nucleotide sequence ID" value="XM_028628088.1"/>
</dbReference>
<feature type="compositionally biased region" description="Basic and acidic residues" evidence="1">
    <location>
        <begin position="942"/>
        <end position="955"/>
    </location>
</feature>
<evidence type="ECO:0000313" key="3">
    <source>
        <dbReference type="Proteomes" id="UP000283841"/>
    </source>
</evidence>
<evidence type="ECO:0000313" key="2">
    <source>
        <dbReference type="EMBL" id="RWQ93777.1"/>
    </source>
</evidence>
<feature type="compositionally biased region" description="Polar residues" evidence="1">
    <location>
        <begin position="554"/>
        <end position="567"/>
    </location>
</feature>
<feature type="compositionally biased region" description="Low complexity" evidence="1">
    <location>
        <begin position="824"/>
        <end position="833"/>
    </location>
</feature>
<keyword evidence="3" id="KW-1185">Reference proteome</keyword>
<feature type="compositionally biased region" description="Basic and acidic residues" evidence="1">
    <location>
        <begin position="369"/>
        <end position="399"/>
    </location>
</feature>
<dbReference type="Gene3D" id="3.40.20.10">
    <property type="entry name" value="Severin"/>
    <property type="match status" value="1"/>
</dbReference>
<evidence type="ECO:0008006" key="4">
    <source>
        <dbReference type="Google" id="ProtNLM"/>
    </source>
</evidence>
<sequence>MSLNGLDDPAVIEAYQTALTEAGGWLLLKYVGRDEISLLGRGSGGVTEIRGIMEGYEENSPLYGFLQYRRRKVILRYMPEGMSRLLQARTTVQFQSFLDKFSPHDTVFALAAASELTESALSSACLLHAASGSMPSSTSSLRHRRLMEITEDAEENGINKEEASTQSDDTAAEKRSLYSQQSEATAVPPRIADGSPQADHTSPGSKADEGHRRPSVASEHHSERSLPQRHLLEQLSEHNYEPRQSSQSTRPSFQDLDSGLYRPKVKLGPRPSMDVNGRPRTAGTLSRERDTRPVAALPAGVRPSSVRRTNAPRPKSQPGSTSMLSTSAHGGVPAVPPLLVPPPSLNIARPQLSPGARSLTGSTSSGIAPEKERLMKALELRKKQMEKRAQDKKKEKPQDPKINSVFDATEDKENIDTMQVKELQSHEKQPAESDSLPRKEPLSESGHVTSLSEKEPQTVTKPASPSTSNPDSAVDIVVGRAEDGQPSNPTTPVPPATSSLVADESHLATPQATKDVDTTEETPKPTATGLGLLVTDDHISGGVNGSETPKTEVSESSTGGDQSSTPTPDAIPPSQAASSVDDDASQTTDSEVPGPKIKKKDLLHPIHVVSAQEFSDDDNLLSDDSFMEELKSATVQEAQPISVGKSSPAAPMVSPNRLALDAPRAVSNPSALGQTSSDIQALPVGRSISSSYFENNQPPPQVLVAKKVNVSSGISKRIKALEKFSNSGGPTTVQPVGPAHSTSAFEKFRKRASFSVAGHSPASTTTSTPHTKSPAYLTPSPSPEPTKAHTLSQSSPPNASRGKPPSVSVTARIVRDPSVPPADPAADPSEPSALNLQRSPLIVESEATDSTRPSSPLQVPAADGKSEERRMSVSSVSSRGDSNAVAATRSASVASASSRVTPDTGSSPDSKKESRTSRLMRRMSSMTSNSRKSVMNALSPPLKEEAQGPPKKDDDLPPVPPQVVDIGEVNVQFPDTLLWKRRFMRIDEQGYLVLTPGNVDSSTRNIIKRYHLSEFNKPYLPDQDIQELPNSIVLDFRNGSSLQCACESRQGQVAVLQSKCLPLGYEPVTS</sequence>
<dbReference type="InterPro" id="IPR029006">
    <property type="entry name" value="ADF-H/Gelsolin-like_dom_sf"/>
</dbReference>
<feature type="compositionally biased region" description="Polar residues" evidence="1">
    <location>
        <begin position="789"/>
        <end position="798"/>
    </location>
</feature>
<feature type="compositionally biased region" description="Basic and acidic residues" evidence="1">
    <location>
        <begin position="423"/>
        <end position="442"/>
    </location>
</feature>
<feature type="compositionally biased region" description="Low complexity" evidence="1">
    <location>
        <begin position="922"/>
        <end position="935"/>
    </location>
</feature>
<dbReference type="AlphaFoldDB" id="A0A443HPP4"/>
<feature type="compositionally biased region" description="Polar residues" evidence="1">
    <location>
        <begin position="446"/>
        <end position="471"/>
    </location>
</feature>
<name>A0A443HPP4_BYSSP</name>
<feature type="compositionally biased region" description="Low complexity" evidence="1">
    <location>
        <begin position="872"/>
        <end position="901"/>
    </location>
</feature>
<organism evidence="2 3">
    <name type="scientific">Byssochlamys spectabilis</name>
    <name type="common">Paecilomyces variotii</name>
    <dbReference type="NCBI Taxonomy" id="264951"/>
    <lineage>
        <taxon>Eukaryota</taxon>
        <taxon>Fungi</taxon>
        <taxon>Dikarya</taxon>
        <taxon>Ascomycota</taxon>
        <taxon>Pezizomycotina</taxon>
        <taxon>Eurotiomycetes</taxon>
        <taxon>Eurotiomycetidae</taxon>
        <taxon>Eurotiales</taxon>
        <taxon>Thermoascaceae</taxon>
        <taxon>Paecilomyces</taxon>
    </lineage>
</organism>
<dbReference type="Proteomes" id="UP000283841">
    <property type="component" value="Unassembled WGS sequence"/>
</dbReference>
<feature type="compositionally biased region" description="Polar residues" evidence="1">
    <location>
        <begin position="317"/>
        <end position="328"/>
    </location>
</feature>
<evidence type="ECO:0000256" key="1">
    <source>
        <dbReference type="SAM" id="MobiDB-lite"/>
    </source>
</evidence>
<feature type="compositionally biased region" description="Low complexity" evidence="1">
    <location>
        <begin position="759"/>
        <end position="775"/>
    </location>
</feature>
<feature type="compositionally biased region" description="Polar residues" evidence="1">
    <location>
        <begin position="848"/>
        <end position="857"/>
    </location>
</feature>
<reference evidence="2 3" key="1">
    <citation type="journal article" date="2018" name="Front. Microbiol.">
        <title>Genomic and genetic insights into a cosmopolitan fungus, Paecilomyces variotii (Eurotiales).</title>
        <authorList>
            <person name="Urquhart A.S."/>
            <person name="Mondo S.J."/>
            <person name="Makela M.R."/>
            <person name="Hane J.K."/>
            <person name="Wiebenga A."/>
            <person name="He G."/>
            <person name="Mihaltcheva S."/>
            <person name="Pangilinan J."/>
            <person name="Lipzen A."/>
            <person name="Barry K."/>
            <person name="de Vries R.P."/>
            <person name="Grigoriev I.V."/>
            <person name="Idnurm A."/>
        </authorList>
    </citation>
    <scope>NUCLEOTIDE SEQUENCE [LARGE SCALE GENOMIC DNA]</scope>
    <source>
        <strain evidence="2 3">CBS 101075</strain>
    </source>
</reference>
<feature type="compositionally biased region" description="Pro residues" evidence="1">
    <location>
        <begin position="334"/>
        <end position="344"/>
    </location>
</feature>
<dbReference type="STRING" id="264951.A0A443HPP4"/>
<feature type="compositionally biased region" description="Low complexity" evidence="1">
    <location>
        <begin position="574"/>
        <end position="590"/>
    </location>
</feature>
<protein>
    <recommendedName>
        <fullName evidence="4">GPI-anchored cell surface glycoprotein</fullName>
    </recommendedName>
</protein>